<dbReference type="PANTHER" id="PTHR43664:SF1">
    <property type="entry name" value="BETA-METHYLMALYL-COA DEHYDRATASE"/>
    <property type="match status" value="1"/>
</dbReference>
<dbReference type="RefSeq" id="WP_254570257.1">
    <property type="nucleotide sequence ID" value="NZ_CP098502.1"/>
</dbReference>
<feature type="region of interest" description="Disordered" evidence="2">
    <location>
        <begin position="163"/>
        <end position="195"/>
    </location>
</feature>
<dbReference type="SUPFAM" id="SSF54637">
    <property type="entry name" value="Thioesterase/thiol ester dehydrase-isomerase"/>
    <property type="match status" value="1"/>
</dbReference>
<organism evidence="4 5">
    <name type="scientific">Paraconexibacter antarcticus</name>
    <dbReference type="NCBI Taxonomy" id="2949664"/>
    <lineage>
        <taxon>Bacteria</taxon>
        <taxon>Bacillati</taxon>
        <taxon>Actinomycetota</taxon>
        <taxon>Thermoleophilia</taxon>
        <taxon>Solirubrobacterales</taxon>
        <taxon>Paraconexibacteraceae</taxon>
        <taxon>Paraconexibacter</taxon>
    </lineage>
</organism>
<keyword evidence="5" id="KW-1185">Reference proteome</keyword>
<accession>A0ABY5DR21</accession>
<proteinExistence type="inferred from homology"/>
<feature type="domain" description="MaoC-like" evidence="3">
    <location>
        <begin position="26"/>
        <end position="124"/>
    </location>
</feature>
<name>A0ABY5DR21_9ACTN</name>
<evidence type="ECO:0000259" key="3">
    <source>
        <dbReference type="Pfam" id="PF01575"/>
    </source>
</evidence>
<evidence type="ECO:0000256" key="2">
    <source>
        <dbReference type="SAM" id="MobiDB-lite"/>
    </source>
</evidence>
<sequence length="217" mass="23098">MSTSTRFVRTEAAPMDWAASFDDLQPGQTFTSYGRTITEADVVQFAGLTGDHHPLHTDATFAAAGPFGERVAHGMLTISYAVGLVPLDPRRVLALRRIGDVVFKRPVKLGETIRVEGSITDLSRISDQAGIVSFGWKIKDSGGALLTRATVDVLWSNDVPRPDAEAEADVEAQEPVPVTAPAPQAGAGADPERATRPPTVAFLDELHPAGSFCPVPL</sequence>
<reference evidence="4 5" key="1">
    <citation type="submission" date="2022-06" db="EMBL/GenBank/DDBJ databases">
        <title>Paraconexibacter antarcticus.</title>
        <authorList>
            <person name="Kim C.S."/>
        </authorList>
    </citation>
    <scope>NUCLEOTIDE SEQUENCE [LARGE SCALE GENOMIC DNA]</scope>
    <source>
        <strain evidence="4 5">02-257</strain>
    </source>
</reference>
<evidence type="ECO:0000313" key="5">
    <source>
        <dbReference type="Proteomes" id="UP001056035"/>
    </source>
</evidence>
<evidence type="ECO:0000256" key="1">
    <source>
        <dbReference type="ARBA" id="ARBA00005254"/>
    </source>
</evidence>
<dbReference type="Proteomes" id="UP001056035">
    <property type="component" value="Chromosome"/>
</dbReference>
<gene>
    <name evidence="4" type="ORF">NBH00_19560</name>
</gene>
<dbReference type="Pfam" id="PF01575">
    <property type="entry name" value="MaoC_dehydratas"/>
    <property type="match status" value="1"/>
</dbReference>
<dbReference type="EMBL" id="CP098502">
    <property type="protein sequence ID" value="UTI63532.1"/>
    <property type="molecule type" value="Genomic_DNA"/>
</dbReference>
<feature type="compositionally biased region" description="Low complexity" evidence="2">
    <location>
        <begin position="173"/>
        <end position="189"/>
    </location>
</feature>
<protein>
    <recommendedName>
        <fullName evidence="3">MaoC-like domain-containing protein</fullName>
    </recommendedName>
</protein>
<comment type="similarity">
    <text evidence="1">Belongs to the enoyl-CoA hydratase/isomerase family.</text>
</comment>
<dbReference type="Gene3D" id="3.10.129.10">
    <property type="entry name" value="Hotdog Thioesterase"/>
    <property type="match status" value="1"/>
</dbReference>
<evidence type="ECO:0000313" key="4">
    <source>
        <dbReference type="EMBL" id="UTI63532.1"/>
    </source>
</evidence>
<dbReference type="InterPro" id="IPR029069">
    <property type="entry name" value="HotDog_dom_sf"/>
</dbReference>
<dbReference type="InterPro" id="IPR052342">
    <property type="entry name" value="MCH/BMMD"/>
</dbReference>
<dbReference type="PANTHER" id="PTHR43664">
    <property type="entry name" value="MONOAMINE OXIDASE-RELATED"/>
    <property type="match status" value="1"/>
</dbReference>
<dbReference type="InterPro" id="IPR002539">
    <property type="entry name" value="MaoC-like_dom"/>
</dbReference>